<comment type="caution">
    <text evidence="2">The sequence shown here is derived from an EMBL/GenBank/DDBJ whole genome shotgun (WGS) entry which is preliminary data.</text>
</comment>
<dbReference type="PROSITE" id="PS51257">
    <property type="entry name" value="PROKAR_LIPOPROTEIN"/>
    <property type="match status" value="1"/>
</dbReference>
<evidence type="ECO:0000313" key="3">
    <source>
        <dbReference type="Proteomes" id="UP001595478"/>
    </source>
</evidence>
<dbReference type="Proteomes" id="UP001595478">
    <property type="component" value="Unassembled WGS sequence"/>
</dbReference>
<dbReference type="EMBL" id="JBHRSW010000047">
    <property type="protein sequence ID" value="MFC3123163.1"/>
    <property type="molecule type" value="Genomic_DNA"/>
</dbReference>
<sequence>MINIKLGLSRLLLGSFVVICACSVCVFAADDNTVVFDEFQYLPSDTVSQDINSALSKAKQSNKLFLLVFGAQWCHDSRGLAAKFSDKTMYSLLQANYEILFVDVGYLEDKRALMQRFSYPGYFGTPTLLVIEPNSERLLNYDSVSKWQSADSVPMDDYLSYFADFPNRLLNELSPAISEYYASQIEAFENRQIERLFHAYSKLGPMLKGYKEDTLDSDEEFNAAWVEVRKFRTQLQQDLISLRHQAQLQDKTNRRQPLVLPKYPEFTHL</sequence>
<feature type="chain" id="PRO_5047184655" evidence="1">
    <location>
        <begin position="29"/>
        <end position="269"/>
    </location>
</feature>
<organism evidence="2 3">
    <name type="scientific">Agaribacter flavus</name>
    <dbReference type="NCBI Taxonomy" id="1902781"/>
    <lineage>
        <taxon>Bacteria</taxon>
        <taxon>Pseudomonadati</taxon>
        <taxon>Pseudomonadota</taxon>
        <taxon>Gammaproteobacteria</taxon>
        <taxon>Alteromonadales</taxon>
        <taxon>Alteromonadaceae</taxon>
        <taxon>Agaribacter</taxon>
    </lineage>
</organism>
<protein>
    <submittedName>
        <fullName evidence="2">Thioredoxin family protein</fullName>
    </submittedName>
</protein>
<dbReference type="SUPFAM" id="SSF52833">
    <property type="entry name" value="Thioredoxin-like"/>
    <property type="match status" value="1"/>
</dbReference>
<dbReference type="Pfam" id="PF13899">
    <property type="entry name" value="Thioredoxin_7"/>
    <property type="match status" value="1"/>
</dbReference>
<proteinExistence type="predicted"/>
<reference evidence="3" key="1">
    <citation type="journal article" date="2019" name="Int. J. Syst. Evol. Microbiol.">
        <title>The Global Catalogue of Microorganisms (GCM) 10K type strain sequencing project: providing services to taxonomists for standard genome sequencing and annotation.</title>
        <authorList>
            <consortium name="The Broad Institute Genomics Platform"/>
            <consortium name="The Broad Institute Genome Sequencing Center for Infectious Disease"/>
            <person name="Wu L."/>
            <person name="Ma J."/>
        </authorList>
    </citation>
    <scope>NUCLEOTIDE SEQUENCE [LARGE SCALE GENOMIC DNA]</scope>
    <source>
        <strain evidence="3">KCTC 52473</strain>
    </source>
</reference>
<feature type="signal peptide" evidence="1">
    <location>
        <begin position="1"/>
        <end position="28"/>
    </location>
</feature>
<accession>A0ABV7FU33</accession>
<dbReference type="Gene3D" id="3.40.30.10">
    <property type="entry name" value="Glutaredoxin"/>
    <property type="match status" value="1"/>
</dbReference>
<keyword evidence="3" id="KW-1185">Reference proteome</keyword>
<dbReference type="RefSeq" id="WP_376921278.1">
    <property type="nucleotide sequence ID" value="NZ_JBHRSW010000047.1"/>
</dbReference>
<dbReference type="InterPro" id="IPR036249">
    <property type="entry name" value="Thioredoxin-like_sf"/>
</dbReference>
<evidence type="ECO:0000256" key="1">
    <source>
        <dbReference type="SAM" id="SignalP"/>
    </source>
</evidence>
<keyword evidence="1" id="KW-0732">Signal</keyword>
<gene>
    <name evidence="2" type="ORF">ACFOHL_16190</name>
</gene>
<name>A0ABV7FU33_9ALTE</name>
<evidence type="ECO:0000313" key="2">
    <source>
        <dbReference type="EMBL" id="MFC3123163.1"/>
    </source>
</evidence>